<proteinExistence type="predicted"/>
<comment type="caution">
    <text evidence="1">The sequence shown here is derived from an EMBL/GenBank/DDBJ whole genome shotgun (WGS) entry which is preliminary data.</text>
</comment>
<dbReference type="EMBL" id="CAUYUJ010019619">
    <property type="protein sequence ID" value="CAK0892512.1"/>
    <property type="molecule type" value="Genomic_DNA"/>
</dbReference>
<reference evidence="1" key="1">
    <citation type="submission" date="2023-10" db="EMBL/GenBank/DDBJ databases">
        <authorList>
            <person name="Chen Y."/>
            <person name="Shah S."/>
            <person name="Dougan E. K."/>
            <person name="Thang M."/>
            <person name="Chan C."/>
        </authorList>
    </citation>
    <scope>NUCLEOTIDE SEQUENCE [LARGE SCALE GENOMIC DNA]</scope>
</reference>
<accession>A0ABN9WZV3</accession>
<evidence type="ECO:0000313" key="1">
    <source>
        <dbReference type="EMBL" id="CAK0892512.1"/>
    </source>
</evidence>
<organism evidence="1 2">
    <name type="scientific">Prorocentrum cordatum</name>
    <dbReference type="NCBI Taxonomy" id="2364126"/>
    <lineage>
        <taxon>Eukaryota</taxon>
        <taxon>Sar</taxon>
        <taxon>Alveolata</taxon>
        <taxon>Dinophyceae</taxon>
        <taxon>Prorocentrales</taxon>
        <taxon>Prorocentraceae</taxon>
        <taxon>Prorocentrum</taxon>
    </lineage>
</organism>
<sequence>MFNRDGTDRDIADRRALIAALPRERAEEIGENDLVYLDPPQTGPNGQKLTDVQQIHNILAMQAHIRNACDNEDFILHATIEYGNVTECSRALPLLSYLADVLVTRGARDMHPRSGNLIFSANILRMTAQTRV</sequence>
<gene>
    <name evidence="1" type="ORF">PCOR1329_LOCUS72152</name>
</gene>
<keyword evidence="2" id="KW-1185">Reference proteome</keyword>
<protein>
    <submittedName>
        <fullName evidence="1">Uncharacterized protein</fullName>
    </submittedName>
</protein>
<feature type="non-terminal residue" evidence="1">
    <location>
        <position position="1"/>
    </location>
</feature>
<name>A0ABN9WZV3_9DINO</name>
<evidence type="ECO:0000313" key="2">
    <source>
        <dbReference type="Proteomes" id="UP001189429"/>
    </source>
</evidence>
<feature type="non-terminal residue" evidence="1">
    <location>
        <position position="132"/>
    </location>
</feature>
<dbReference type="Proteomes" id="UP001189429">
    <property type="component" value="Unassembled WGS sequence"/>
</dbReference>